<evidence type="ECO:0000313" key="4">
    <source>
        <dbReference type="EMBL" id="TDQ64507.1"/>
    </source>
</evidence>
<feature type="region of interest" description="Disordered" evidence="1">
    <location>
        <begin position="15"/>
        <end position="41"/>
    </location>
</feature>
<protein>
    <recommendedName>
        <fullName evidence="3">Extensin-like C-terminal domain-containing protein</fullName>
    </recommendedName>
</protein>
<proteinExistence type="predicted"/>
<evidence type="ECO:0000256" key="1">
    <source>
        <dbReference type="SAM" id="MobiDB-lite"/>
    </source>
</evidence>
<keyword evidence="2" id="KW-0732">Signal</keyword>
<evidence type="ECO:0000259" key="3">
    <source>
        <dbReference type="Pfam" id="PF06904"/>
    </source>
</evidence>
<feature type="signal peptide" evidence="2">
    <location>
        <begin position="1"/>
        <end position="17"/>
    </location>
</feature>
<dbReference type="AlphaFoldDB" id="A0A4R6VN44"/>
<feature type="domain" description="Extensin-like C-terminal" evidence="3">
    <location>
        <begin position="65"/>
        <end position="225"/>
    </location>
</feature>
<feature type="chain" id="PRO_5020674873" description="Extensin-like C-terminal domain-containing protein" evidence="2">
    <location>
        <begin position="18"/>
        <end position="228"/>
    </location>
</feature>
<evidence type="ECO:0000313" key="5">
    <source>
        <dbReference type="Proteomes" id="UP000295391"/>
    </source>
</evidence>
<dbReference type="EMBL" id="SNYR01000002">
    <property type="protein sequence ID" value="TDQ64507.1"/>
    <property type="molecule type" value="Genomic_DNA"/>
</dbReference>
<reference evidence="4 5" key="1">
    <citation type="submission" date="2019-03" db="EMBL/GenBank/DDBJ databases">
        <title>Genomic Encyclopedia of Type Strains, Phase III (KMG-III): the genomes of soil and plant-associated and newly described type strains.</title>
        <authorList>
            <person name="Whitman W."/>
        </authorList>
    </citation>
    <scope>NUCLEOTIDE SEQUENCE [LARGE SCALE GENOMIC DNA]</scope>
    <source>
        <strain evidence="4 5">CGMCC 1.7002</strain>
    </source>
</reference>
<gene>
    <name evidence="4" type="ORF">ATL17_2527</name>
</gene>
<dbReference type="Proteomes" id="UP000295391">
    <property type="component" value="Unassembled WGS sequence"/>
</dbReference>
<comment type="caution">
    <text evidence="4">The sequence shown here is derived from an EMBL/GenBank/DDBJ whole genome shotgun (WGS) entry which is preliminary data.</text>
</comment>
<name>A0A4R6VN44_9HYPH</name>
<evidence type="ECO:0000256" key="2">
    <source>
        <dbReference type="SAM" id="SignalP"/>
    </source>
</evidence>
<dbReference type="Pfam" id="PF06904">
    <property type="entry name" value="Extensin-like_C"/>
    <property type="match status" value="1"/>
</dbReference>
<organism evidence="4 5">
    <name type="scientific">Maritalea mobilis</name>
    <dbReference type="NCBI Taxonomy" id="483324"/>
    <lineage>
        <taxon>Bacteria</taxon>
        <taxon>Pseudomonadati</taxon>
        <taxon>Pseudomonadota</taxon>
        <taxon>Alphaproteobacteria</taxon>
        <taxon>Hyphomicrobiales</taxon>
        <taxon>Devosiaceae</taxon>
        <taxon>Maritalea</taxon>
    </lineage>
</organism>
<accession>A0A4R6VN44</accession>
<sequence>MPLLFVLALLPFSSAGAAPQPPERPDDLPPPPQTKVEKPKAKEPIYQAACPALMGDDVDAKILPPLEDDGCGTQSPYQLNAINISNRTIELASPATVNCAMATAFIDWVKRVDQLSRTTHGVGIERISTGTSYACRRRNNAKTGKISEHGFANAIDLTGYVLTDGTQVQLPAAWKAGGKDQKLIRQSHKLGCEIFTTVLGPEANALHKDHLHLDMGCHGKSCTYKICD</sequence>
<dbReference type="InterPro" id="IPR009683">
    <property type="entry name" value="Extensin-like_C"/>
</dbReference>
<keyword evidence="5" id="KW-1185">Reference proteome</keyword>